<keyword evidence="5" id="KW-1185">Reference proteome</keyword>
<evidence type="ECO:0000259" key="3">
    <source>
        <dbReference type="PROSITE" id="PS50071"/>
    </source>
</evidence>
<dbReference type="InterPro" id="IPR009057">
    <property type="entry name" value="Homeodomain-like_sf"/>
</dbReference>
<organism evidence="4 5">
    <name type="scientific">Ambispora leptoticha</name>
    <dbReference type="NCBI Taxonomy" id="144679"/>
    <lineage>
        <taxon>Eukaryota</taxon>
        <taxon>Fungi</taxon>
        <taxon>Fungi incertae sedis</taxon>
        <taxon>Mucoromycota</taxon>
        <taxon>Glomeromycotina</taxon>
        <taxon>Glomeromycetes</taxon>
        <taxon>Archaeosporales</taxon>
        <taxon>Ambisporaceae</taxon>
        <taxon>Ambispora</taxon>
    </lineage>
</organism>
<feature type="domain" description="Homeobox" evidence="3">
    <location>
        <begin position="187"/>
        <end position="240"/>
    </location>
</feature>
<evidence type="ECO:0000313" key="4">
    <source>
        <dbReference type="EMBL" id="CAG8490068.1"/>
    </source>
</evidence>
<dbReference type="CDD" id="cd00086">
    <property type="entry name" value="homeodomain"/>
    <property type="match status" value="1"/>
</dbReference>
<reference evidence="4" key="1">
    <citation type="submission" date="2021-06" db="EMBL/GenBank/DDBJ databases">
        <authorList>
            <person name="Kallberg Y."/>
            <person name="Tangrot J."/>
            <person name="Rosling A."/>
        </authorList>
    </citation>
    <scope>NUCLEOTIDE SEQUENCE</scope>
    <source>
        <strain evidence="4">FL130A</strain>
    </source>
</reference>
<dbReference type="InterPro" id="IPR001356">
    <property type="entry name" value="HD"/>
</dbReference>
<dbReference type="AlphaFoldDB" id="A0A9N8WM33"/>
<proteinExistence type="predicted"/>
<dbReference type="Pfam" id="PF00046">
    <property type="entry name" value="Homeodomain"/>
    <property type="match status" value="1"/>
</dbReference>
<dbReference type="GO" id="GO:0003677">
    <property type="term" value="F:DNA binding"/>
    <property type="evidence" value="ECO:0007669"/>
    <property type="project" value="UniProtKB-UniRule"/>
</dbReference>
<sequence>MEELERKASVLKKISGHLFNLSNIFEISPNANQIDFLRPFRQKLFVRYGYNPNLLTNQSHFIDLFREQLSKKEFSIKIDLTSVLEECRENSYLRSALKSQYIEAVNKTQSLATAQCHKYKIAFLQKYFLLPSGDTAHVQRILLKIEQNFESLLLQTINSFRNAIRFQFTEFLLVQRPIKSPVTATGRFTFETTQILEEYFVEKSARLNKDQKRELSSQTGLTVKQIETWFNNRRSRSPKDPNCDEDTLEFLNKKIDWKEKFNNIEKGIMDSDWKYLDDNTSTLHADTSNQSEYNIVSQVTTIDETRKNTTAPYSKSSSPRTKNRSINHNVISQNLKDGNFNASIHSNTMISDATHEPPIDFAIANNNPIIDTSFIKSNNLKVSHRPNKYAARTHAQPYGKSPNYANRRLTEGIQTNGRMEDVILTQPIFSNIIEYSFSNDHNATENPSTPFILDNGPLLQNIPFLLDQFGNPCYTNNDGELIYASLLNDSTSNINLEPANIFNATQNSYFLSSETSELSDSSLPLIIDQRIIPQSLTEHNLQIQDNFQSAELQNLELNNVNPNMNPQFLTNPNVIHDDAINIPLENYIVYQDITLPFSQYNQTFNQ</sequence>
<evidence type="ECO:0000313" key="5">
    <source>
        <dbReference type="Proteomes" id="UP000789508"/>
    </source>
</evidence>
<dbReference type="SUPFAM" id="SSF46689">
    <property type="entry name" value="Homeodomain-like"/>
    <property type="match status" value="1"/>
</dbReference>
<feature type="DNA-binding region" description="Homeobox" evidence="1">
    <location>
        <begin position="189"/>
        <end position="241"/>
    </location>
</feature>
<protein>
    <submittedName>
        <fullName evidence="4">5820_t:CDS:1</fullName>
    </submittedName>
</protein>
<comment type="subcellular location">
    <subcellularLocation>
        <location evidence="1 2">Nucleus</location>
    </subcellularLocation>
</comment>
<dbReference type="Gene3D" id="1.10.10.60">
    <property type="entry name" value="Homeodomain-like"/>
    <property type="match status" value="1"/>
</dbReference>
<dbReference type="GO" id="GO:0005634">
    <property type="term" value="C:nucleus"/>
    <property type="evidence" value="ECO:0007669"/>
    <property type="project" value="UniProtKB-SubCell"/>
</dbReference>
<accession>A0A9N8WM33</accession>
<keyword evidence="1 2" id="KW-0371">Homeobox</keyword>
<gene>
    <name evidence="4" type="ORF">ALEPTO_LOCUS2935</name>
</gene>
<dbReference type="OrthoDB" id="6159439at2759"/>
<dbReference type="PROSITE" id="PS50071">
    <property type="entry name" value="HOMEOBOX_2"/>
    <property type="match status" value="1"/>
</dbReference>
<dbReference type="EMBL" id="CAJVPS010000492">
    <property type="protein sequence ID" value="CAG8490068.1"/>
    <property type="molecule type" value="Genomic_DNA"/>
</dbReference>
<dbReference type="Proteomes" id="UP000789508">
    <property type="component" value="Unassembled WGS sequence"/>
</dbReference>
<keyword evidence="1 2" id="KW-0238">DNA-binding</keyword>
<keyword evidence="1 2" id="KW-0539">Nucleus</keyword>
<dbReference type="SMART" id="SM00389">
    <property type="entry name" value="HOX"/>
    <property type="match status" value="1"/>
</dbReference>
<comment type="caution">
    <text evidence="4">The sequence shown here is derived from an EMBL/GenBank/DDBJ whole genome shotgun (WGS) entry which is preliminary data.</text>
</comment>
<name>A0A9N8WM33_9GLOM</name>
<evidence type="ECO:0000256" key="1">
    <source>
        <dbReference type="PROSITE-ProRule" id="PRU00108"/>
    </source>
</evidence>
<evidence type="ECO:0000256" key="2">
    <source>
        <dbReference type="RuleBase" id="RU000682"/>
    </source>
</evidence>